<proteinExistence type="predicted"/>
<reference evidence="3" key="1">
    <citation type="submission" date="2024-06" db="EMBL/GenBank/DDBJ databases">
        <title>Multi-omics analyses provide insights into the biosynthesis of the anticancer antibiotic pleurotin in Hohenbuehelia grisea.</title>
        <authorList>
            <person name="Weaver J.A."/>
            <person name="Alberti F."/>
        </authorList>
    </citation>
    <scope>NUCLEOTIDE SEQUENCE [LARGE SCALE GENOMIC DNA]</scope>
    <source>
        <strain evidence="3">T-177</strain>
    </source>
</reference>
<feature type="transmembrane region" description="Helical" evidence="1">
    <location>
        <begin position="101"/>
        <end position="119"/>
    </location>
</feature>
<dbReference type="PANTHER" id="PTHR40465">
    <property type="entry name" value="CHROMOSOME 1, WHOLE GENOME SHOTGUN SEQUENCE"/>
    <property type="match status" value="1"/>
</dbReference>
<sequence length="145" mass="16139">MSSPSVPGAPDSQELERTFGVYFIGYVAAMVGYGFTFFQTYVYYSRYPKDHWGVKATVATICLVDTAASALMSQALYYYLVNLFPYITGLVEFTQTFNAEIGLAVFGNWVVQMFYAYRIWTLSKNVILGLVLAFIATAAFGGWTG</sequence>
<gene>
    <name evidence="2" type="ORF">HGRIS_005710</name>
</gene>
<keyword evidence="1" id="KW-0812">Transmembrane</keyword>
<keyword evidence="3" id="KW-1185">Reference proteome</keyword>
<evidence type="ECO:0000313" key="2">
    <source>
        <dbReference type="EMBL" id="KAL0960682.1"/>
    </source>
</evidence>
<dbReference type="Proteomes" id="UP001556367">
    <property type="component" value="Unassembled WGS sequence"/>
</dbReference>
<keyword evidence="1" id="KW-1133">Transmembrane helix</keyword>
<organism evidence="2 3">
    <name type="scientific">Hohenbuehelia grisea</name>
    <dbReference type="NCBI Taxonomy" id="104357"/>
    <lineage>
        <taxon>Eukaryota</taxon>
        <taxon>Fungi</taxon>
        <taxon>Dikarya</taxon>
        <taxon>Basidiomycota</taxon>
        <taxon>Agaricomycotina</taxon>
        <taxon>Agaricomycetes</taxon>
        <taxon>Agaricomycetidae</taxon>
        <taxon>Agaricales</taxon>
        <taxon>Pleurotineae</taxon>
        <taxon>Pleurotaceae</taxon>
        <taxon>Hohenbuehelia</taxon>
    </lineage>
</organism>
<evidence type="ECO:0000256" key="1">
    <source>
        <dbReference type="SAM" id="Phobius"/>
    </source>
</evidence>
<name>A0ABR3JYK7_9AGAR</name>
<dbReference type="PANTHER" id="PTHR40465:SF1">
    <property type="entry name" value="DUF6534 DOMAIN-CONTAINING PROTEIN"/>
    <property type="match status" value="1"/>
</dbReference>
<dbReference type="EMBL" id="JASNQZ010000001">
    <property type="protein sequence ID" value="KAL0960682.1"/>
    <property type="molecule type" value="Genomic_DNA"/>
</dbReference>
<accession>A0ABR3JYK7</accession>
<protein>
    <submittedName>
        <fullName evidence="2">Uncharacterized protein</fullName>
    </submittedName>
</protein>
<feature type="transmembrane region" description="Helical" evidence="1">
    <location>
        <begin position="56"/>
        <end position="81"/>
    </location>
</feature>
<keyword evidence="1" id="KW-0472">Membrane</keyword>
<feature type="transmembrane region" description="Helical" evidence="1">
    <location>
        <begin position="126"/>
        <end position="143"/>
    </location>
</feature>
<evidence type="ECO:0000313" key="3">
    <source>
        <dbReference type="Proteomes" id="UP001556367"/>
    </source>
</evidence>
<comment type="caution">
    <text evidence="2">The sequence shown here is derived from an EMBL/GenBank/DDBJ whole genome shotgun (WGS) entry which is preliminary data.</text>
</comment>
<feature type="transmembrane region" description="Helical" evidence="1">
    <location>
        <begin position="20"/>
        <end position="44"/>
    </location>
</feature>